<evidence type="ECO:0000313" key="3">
    <source>
        <dbReference type="Proteomes" id="UP000011713"/>
    </source>
</evidence>
<dbReference type="AlphaFoldDB" id="M4BLT2"/>
<reference evidence="3" key="1">
    <citation type="journal article" date="2010" name="Science">
        <title>Signatures of adaptation to obligate biotrophy in the Hyaloperonospora arabidopsidis genome.</title>
        <authorList>
            <person name="Baxter L."/>
            <person name="Tripathy S."/>
            <person name="Ishaque N."/>
            <person name="Boot N."/>
            <person name="Cabral A."/>
            <person name="Kemen E."/>
            <person name="Thines M."/>
            <person name="Ah-Fong A."/>
            <person name="Anderson R."/>
            <person name="Badejoko W."/>
            <person name="Bittner-Eddy P."/>
            <person name="Boore J.L."/>
            <person name="Chibucos M.C."/>
            <person name="Coates M."/>
            <person name="Dehal P."/>
            <person name="Delehaunty K."/>
            <person name="Dong S."/>
            <person name="Downton P."/>
            <person name="Dumas B."/>
            <person name="Fabro G."/>
            <person name="Fronick C."/>
            <person name="Fuerstenberg S.I."/>
            <person name="Fulton L."/>
            <person name="Gaulin E."/>
            <person name="Govers F."/>
            <person name="Hughes L."/>
            <person name="Humphray S."/>
            <person name="Jiang R.H."/>
            <person name="Judelson H."/>
            <person name="Kamoun S."/>
            <person name="Kyung K."/>
            <person name="Meijer H."/>
            <person name="Minx P."/>
            <person name="Morris P."/>
            <person name="Nelson J."/>
            <person name="Phuntumart V."/>
            <person name="Qutob D."/>
            <person name="Rehmany A."/>
            <person name="Rougon-Cardoso A."/>
            <person name="Ryden P."/>
            <person name="Torto-Alalibo T."/>
            <person name="Studholme D."/>
            <person name="Wang Y."/>
            <person name="Win J."/>
            <person name="Wood J."/>
            <person name="Clifton S.W."/>
            <person name="Rogers J."/>
            <person name="Van den Ackerveken G."/>
            <person name="Jones J.D."/>
            <person name="McDowell J.M."/>
            <person name="Beynon J."/>
            <person name="Tyler B.M."/>
        </authorList>
    </citation>
    <scope>NUCLEOTIDE SEQUENCE [LARGE SCALE GENOMIC DNA]</scope>
    <source>
        <strain evidence="3">Emoy2</strain>
    </source>
</reference>
<organism evidence="2 3">
    <name type="scientific">Hyaloperonospora arabidopsidis (strain Emoy2)</name>
    <name type="common">Downy mildew agent</name>
    <name type="synonym">Peronospora arabidopsidis</name>
    <dbReference type="NCBI Taxonomy" id="559515"/>
    <lineage>
        <taxon>Eukaryota</taxon>
        <taxon>Sar</taxon>
        <taxon>Stramenopiles</taxon>
        <taxon>Oomycota</taxon>
        <taxon>Peronosporomycetes</taxon>
        <taxon>Peronosporales</taxon>
        <taxon>Peronosporaceae</taxon>
        <taxon>Hyaloperonospora</taxon>
    </lineage>
</organism>
<proteinExistence type="predicted"/>
<sequence length="174" mass="18734">MAPVEAEVAPIPETLVQSTATVVVEEATEVTVAAASDSEWQKVTDKDRTSTPVEEAPVVVEPVVAGPVVVTAPVVVEPVVAAPSEDEIKWSEELFMSRGSPADLAISIEAFRLYQKRMGNAPRHGEDGSNEHDNTDDESTTSLSSILHTHSNMRSTSTYDRTSSKSSKSLRARQ</sequence>
<dbReference type="HOGENOM" id="CLU_1542990_0_0_1"/>
<protein>
    <submittedName>
        <fullName evidence="2">Uncharacterized protein</fullName>
    </submittedName>
</protein>
<dbReference type="InParanoid" id="M4BLT2"/>
<feature type="compositionally biased region" description="Basic and acidic residues" evidence="1">
    <location>
        <begin position="123"/>
        <end position="133"/>
    </location>
</feature>
<feature type="region of interest" description="Disordered" evidence="1">
    <location>
        <begin position="119"/>
        <end position="174"/>
    </location>
</feature>
<feature type="compositionally biased region" description="Low complexity" evidence="1">
    <location>
        <begin position="140"/>
        <end position="150"/>
    </location>
</feature>
<keyword evidence="3" id="KW-1185">Reference proteome</keyword>
<evidence type="ECO:0000313" key="2">
    <source>
        <dbReference type="EnsemblProtists" id="HpaP807367"/>
    </source>
</evidence>
<dbReference type="Proteomes" id="UP000011713">
    <property type="component" value="Unassembled WGS sequence"/>
</dbReference>
<dbReference type="EMBL" id="JH598398">
    <property type="status" value="NOT_ANNOTATED_CDS"/>
    <property type="molecule type" value="Genomic_DNA"/>
</dbReference>
<feature type="compositionally biased region" description="Polar residues" evidence="1">
    <location>
        <begin position="152"/>
        <end position="167"/>
    </location>
</feature>
<evidence type="ECO:0000256" key="1">
    <source>
        <dbReference type="SAM" id="MobiDB-lite"/>
    </source>
</evidence>
<accession>M4BLT2</accession>
<name>M4BLT2_HYAAE</name>
<reference evidence="2" key="2">
    <citation type="submission" date="2015-06" db="UniProtKB">
        <authorList>
            <consortium name="EnsemblProtists"/>
        </authorList>
    </citation>
    <scope>IDENTIFICATION</scope>
    <source>
        <strain evidence="2">Emoy2</strain>
    </source>
</reference>
<dbReference type="VEuPathDB" id="FungiDB:HpaG807367"/>
<dbReference type="EnsemblProtists" id="HpaT807367">
    <property type="protein sequence ID" value="HpaP807367"/>
    <property type="gene ID" value="HpaG807367"/>
</dbReference>